<dbReference type="GO" id="GO:0017116">
    <property type="term" value="F:single-stranded DNA helicase activity"/>
    <property type="evidence" value="ECO:0007669"/>
    <property type="project" value="UniProtKB-UniRule"/>
</dbReference>
<dbReference type="InterPro" id="IPR041679">
    <property type="entry name" value="DNA2/NAM7-like_C"/>
</dbReference>
<dbReference type="GO" id="GO:0017108">
    <property type="term" value="F:5'-flap endonuclease activity"/>
    <property type="evidence" value="ECO:0007669"/>
    <property type="project" value="UniProtKB-UniRule"/>
</dbReference>
<feature type="compositionally biased region" description="Polar residues" evidence="23">
    <location>
        <begin position="382"/>
        <end position="392"/>
    </location>
</feature>
<comment type="cofactor">
    <cofactor evidence="1">
        <name>[4Fe-4S] cluster</name>
        <dbReference type="ChEBI" id="CHEBI:49883"/>
    </cofactor>
</comment>
<dbReference type="InterPro" id="IPR027417">
    <property type="entry name" value="P-loop_NTPase"/>
</dbReference>
<dbReference type="GO" id="GO:0005694">
    <property type="term" value="C:chromosome"/>
    <property type="evidence" value="ECO:0007669"/>
    <property type="project" value="UniProtKB-SubCell"/>
</dbReference>
<dbReference type="GO" id="GO:0005739">
    <property type="term" value="C:mitochondrion"/>
    <property type="evidence" value="ECO:0007669"/>
    <property type="project" value="UniProtKB-SubCell"/>
</dbReference>
<feature type="domain" description="DNA replication factor Dna2 N-terminal" evidence="25">
    <location>
        <begin position="551"/>
        <end position="752"/>
    </location>
</feature>
<evidence type="ECO:0000256" key="20">
    <source>
        <dbReference type="ARBA" id="ARBA00023268"/>
    </source>
</evidence>
<evidence type="ECO:0000256" key="12">
    <source>
        <dbReference type="ARBA" id="ARBA00022806"/>
    </source>
</evidence>
<feature type="region of interest" description="Disordered" evidence="23">
    <location>
        <begin position="494"/>
        <end position="514"/>
    </location>
</feature>
<evidence type="ECO:0000256" key="7">
    <source>
        <dbReference type="ARBA" id="ARBA00022723"/>
    </source>
</evidence>
<dbReference type="Proteomes" id="UP000233524">
    <property type="component" value="Unassembled WGS sequence"/>
</dbReference>
<dbReference type="Pfam" id="PF21123">
    <property type="entry name" value="Dna2_Rift"/>
    <property type="match status" value="1"/>
</dbReference>
<dbReference type="GO" id="GO:0005524">
    <property type="term" value="F:ATP binding"/>
    <property type="evidence" value="ECO:0007669"/>
    <property type="project" value="UniProtKB-UniRule"/>
</dbReference>
<keyword evidence="30" id="KW-1185">Reference proteome</keyword>
<evidence type="ECO:0000259" key="25">
    <source>
        <dbReference type="Pfam" id="PF08696"/>
    </source>
</evidence>
<evidence type="ECO:0000256" key="18">
    <source>
        <dbReference type="ARBA" id="ARBA00023204"/>
    </source>
</evidence>
<evidence type="ECO:0000259" key="28">
    <source>
        <dbReference type="Pfam" id="PF21123"/>
    </source>
</evidence>
<dbReference type="Pfam" id="PF13086">
    <property type="entry name" value="AAA_11"/>
    <property type="match status" value="2"/>
</dbReference>
<keyword evidence="13 22" id="KW-0067">ATP-binding</keyword>
<keyword evidence="6 22" id="KW-0540">Nuclease</keyword>
<comment type="catalytic activity">
    <reaction evidence="21 22">
        <text>ATP + H2O = ADP + phosphate + H(+)</text>
        <dbReference type="Rhea" id="RHEA:13065"/>
        <dbReference type="ChEBI" id="CHEBI:15377"/>
        <dbReference type="ChEBI" id="CHEBI:15378"/>
        <dbReference type="ChEBI" id="CHEBI:30616"/>
        <dbReference type="ChEBI" id="CHEBI:43474"/>
        <dbReference type="ChEBI" id="CHEBI:456216"/>
        <dbReference type="EC" id="3.6.4.12"/>
    </reaction>
</comment>
<feature type="compositionally biased region" description="Polar residues" evidence="23">
    <location>
        <begin position="288"/>
        <end position="298"/>
    </location>
</feature>
<dbReference type="InterPro" id="IPR014808">
    <property type="entry name" value="DNA_replication_fac_Dna2_N"/>
</dbReference>
<keyword evidence="19 22" id="KW-0539">Nucleus</keyword>
<keyword evidence="16 22" id="KW-0238">DNA-binding</keyword>
<evidence type="ECO:0000256" key="22">
    <source>
        <dbReference type="RuleBase" id="RU367041"/>
    </source>
</evidence>
<dbReference type="Pfam" id="PF01930">
    <property type="entry name" value="Cas_Cas4"/>
    <property type="match status" value="1"/>
</dbReference>
<protein>
    <recommendedName>
        <fullName evidence="22">DNA replication ATP-dependent helicase/nuclease</fullName>
        <ecNumber evidence="22">3.1.-.-</ecNumber>
        <ecNumber evidence="22">3.6.4.12</ecNumber>
    </recommendedName>
</protein>
<dbReference type="GO" id="GO:0016887">
    <property type="term" value="F:ATP hydrolysis activity"/>
    <property type="evidence" value="ECO:0007669"/>
    <property type="project" value="RHEA"/>
</dbReference>
<evidence type="ECO:0000256" key="23">
    <source>
        <dbReference type="SAM" id="MobiDB-lite"/>
    </source>
</evidence>
<evidence type="ECO:0000259" key="26">
    <source>
        <dbReference type="Pfam" id="PF13086"/>
    </source>
</evidence>
<evidence type="ECO:0000313" key="30">
    <source>
        <dbReference type="Proteomes" id="UP000233524"/>
    </source>
</evidence>
<comment type="similarity">
    <text evidence="3 22">Belongs to the DNA2/NAM7 helicase family.</text>
</comment>
<evidence type="ECO:0000256" key="21">
    <source>
        <dbReference type="ARBA" id="ARBA00047995"/>
    </source>
</evidence>
<keyword evidence="9" id="KW-0255">Endonuclease</keyword>
<dbReference type="GO" id="GO:0071932">
    <property type="term" value="P:replication fork reversal"/>
    <property type="evidence" value="ECO:0007669"/>
    <property type="project" value="TreeGrafter"/>
</dbReference>
<evidence type="ECO:0000259" key="24">
    <source>
        <dbReference type="Pfam" id="PF01930"/>
    </source>
</evidence>
<keyword evidence="20 22" id="KW-0511">Multifunctional enzyme</keyword>
<keyword evidence="14 22" id="KW-0408">Iron</keyword>
<feature type="domain" description="DNA2/NAM7 helicase helicase" evidence="26">
    <location>
        <begin position="1215"/>
        <end position="1282"/>
    </location>
</feature>
<dbReference type="FunFam" id="3.90.320.10:FF:000001">
    <property type="entry name" value="DNA replication helicase Dna2"/>
    <property type="match status" value="1"/>
</dbReference>
<feature type="region of interest" description="Disordered" evidence="23">
    <location>
        <begin position="372"/>
        <end position="417"/>
    </location>
</feature>
<evidence type="ECO:0000256" key="8">
    <source>
        <dbReference type="ARBA" id="ARBA00022741"/>
    </source>
</evidence>
<dbReference type="Gene3D" id="3.90.320.10">
    <property type="match status" value="1"/>
</dbReference>
<keyword evidence="15 22" id="KW-0411">Iron-sulfur</keyword>
<dbReference type="OrthoDB" id="6513042at2759"/>
<evidence type="ECO:0000256" key="5">
    <source>
        <dbReference type="ARBA" id="ARBA00022705"/>
    </source>
</evidence>
<name>A0A2N3NGG5_9PEZI</name>
<evidence type="ECO:0000256" key="19">
    <source>
        <dbReference type="ARBA" id="ARBA00023242"/>
    </source>
</evidence>
<dbReference type="FunFam" id="3.40.50.300:FF:000789">
    <property type="entry name" value="DNA replication ATP-dependent helicase/nuclease DNA2"/>
    <property type="match status" value="1"/>
</dbReference>
<organism evidence="29 30">
    <name type="scientific">Lomentospora prolificans</name>
    <dbReference type="NCBI Taxonomy" id="41688"/>
    <lineage>
        <taxon>Eukaryota</taxon>
        <taxon>Fungi</taxon>
        <taxon>Dikarya</taxon>
        <taxon>Ascomycota</taxon>
        <taxon>Pezizomycotina</taxon>
        <taxon>Sordariomycetes</taxon>
        <taxon>Hypocreomycetidae</taxon>
        <taxon>Microascales</taxon>
        <taxon>Microascaceae</taxon>
        <taxon>Lomentospora</taxon>
    </lineage>
</organism>
<keyword evidence="17" id="KW-0496">Mitochondrion</keyword>
<dbReference type="EC" id="3.6.4.12" evidence="22"/>
<feature type="domain" description="DNA2/NAM7 helicase-like C-terminal" evidence="27">
    <location>
        <begin position="1290"/>
        <end position="1516"/>
    </location>
</feature>
<keyword evidence="8 22" id="KW-0547">Nucleotide-binding</keyword>
<dbReference type="GO" id="GO:0006281">
    <property type="term" value="P:DNA repair"/>
    <property type="evidence" value="ECO:0007669"/>
    <property type="project" value="UniProtKB-KW"/>
</dbReference>
<dbReference type="InterPro" id="IPR041677">
    <property type="entry name" value="DNA2/NAM7_AAA_11"/>
</dbReference>
<keyword evidence="7 22" id="KW-0479">Metal-binding</keyword>
<dbReference type="CDD" id="cd18808">
    <property type="entry name" value="SF1_C_Upf1"/>
    <property type="match status" value="1"/>
</dbReference>
<evidence type="ECO:0000256" key="9">
    <source>
        <dbReference type="ARBA" id="ARBA00022759"/>
    </source>
</evidence>
<dbReference type="SUPFAM" id="SSF52540">
    <property type="entry name" value="P-loop containing nucleoside triphosphate hydrolases"/>
    <property type="match status" value="1"/>
</dbReference>
<dbReference type="GO" id="GO:0051539">
    <property type="term" value="F:4 iron, 4 sulfur cluster binding"/>
    <property type="evidence" value="ECO:0007669"/>
    <property type="project" value="UniProtKB-UniRule"/>
</dbReference>
<reference evidence="29 30" key="1">
    <citation type="journal article" date="2017" name="G3 (Bethesda)">
        <title>First Draft Genome Sequence of the Pathogenic Fungus Lomentospora prolificans (Formerly Scedosporium prolificans).</title>
        <authorList>
            <person name="Luo R."/>
            <person name="Zimin A."/>
            <person name="Workman R."/>
            <person name="Fan Y."/>
            <person name="Pertea G."/>
            <person name="Grossman N."/>
            <person name="Wear M.P."/>
            <person name="Jia B."/>
            <person name="Miller H."/>
            <person name="Casadevall A."/>
            <person name="Timp W."/>
            <person name="Zhang S.X."/>
            <person name="Salzberg S.L."/>
        </authorList>
    </citation>
    <scope>NUCLEOTIDE SEQUENCE [LARGE SCALE GENOMIC DNA]</scope>
    <source>
        <strain evidence="29 30">JHH-5317</strain>
    </source>
</reference>
<dbReference type="EMBL" id="NLAX01000008">
    <property type="protein sequence ID" value="PKS11549.1"/>
    <property type="molecule type" value="Genomic_DNA"/>
</dbReference>
<keyword evidence="10 22" id="KW-0227">DNA damage</keyword>
<dbReference type="CDD" id="cd18041">
    <property type="entry name" value="DEXXQc_DNA2"/>
    <property type="match status" value="1"/>
</dbReference>
<evidence type="ECO:0000256" key="16">
    <source>
        <dbReference type="ARBA" id="ARBA00023125"/>
    </source>
</evidence>
<dbReference type="InterPro" id="IPR026851">
    <property type="entry name" value="Dna2/JHS1_DEXXQ-box"/>
</dbReference>
<evidence type="ECO:0000256" key="6">
    <source>
        <dbReference type="ARBA" id="ARBA00022722"/>
    </source>
</evidence>
<feature type="compositionally biased region" description="Basic and acidic residues" evidence="23">
    <location>
        <begin position="38"/>
        <end position="52"/>
    </location>
</feature>
<keyword evidence="12 22" id="KW-0347">Helicase</keyword>
<evidence type="ECO:0000256" key="1">
    <source>
        <dbReference type="ARBA" id="ARBA00001966"/>
    </source>
</evidence>
<dbReference type="Pfam" id="PF13087">
    <property type="entry name" value="AAA_12"/>
    <property type="match status" value="1"/>
</dbReference>
<dbReference type="PANTHER" id="PTHR10887">
    <property type="entry name" value="DNA2/NAM7 HELICASE FAMILY"/>
    <property type="match status" value="1"/>
</dbReference>
<accession>A0A2N3NGG5</accession>
<dbReference type="InterPro" id="IPR047187">
    <property type="entry name" value="SF1_C_Upf1"/>
</dbReference>
<proteinExistence type="inferred from homology"/>
<keyword evidence="5 22" id="KW-0235">DNA replication</keyword>
<dbReference type="InterPro" id="IPR022765">
    <property type="entry name" value="Dna2/Cas4_DUF83"/>
</dbReference>
<keyword evidence="22" id="KW-0158">Chromosome</keyword>
<dbReference type="EC" id="3.1.-.-" evidence="22"/>
<dbReference type="STRING" id="41688.A0A2N3NGG5"/>
<feature type="domain" description="DNA2 rift barrel" evidence="28">
    <location>
        <begin position="925"/>
        <end position="1013"/>
    </location>
</feature>
<feature type="region of interest" description="Disordered" evidence="23">
    <location>
        <begin position="1563"/>
        <end position="1626"/>
    </location>
</feature>
<keyword evidence="18 22" id="KW-0234">DNA repair</keyword>
<dbReference type="InterPro" id="IPR045055">
    <property type="entry name" value="DNA2/NAM7-like"/>
</dbReference>
<evidence type="ECO:0000256" key="14">
    <source>
        <dbReference type="ARBA" id="ARBA00023004"/>
    </source>
</evidence>
<keyword evidence="11 22" id="KW-0378">Hydrolase</keyword>
<feature type="region of interest" description="Disordered" evidence="23">
    <location>
        <begin position="286"/>
        <end position="355"/>
    </location>
</feature>
<dbReference type="FunCoup" id="A0A2N3NGG5">
    <property type="interactions" value="548"/>
</dbReference>
<evidence type="ECO:0000313" key="29">
    <source>
        <dbReference type="EMBL" id="PKS11549.1"/>
    </source>
</evidence>
<gene>
    <name evidence="29" type="ORF">jhhlp_003314</name>
</gene>
<evidence type="ECO:0000256" key="3">
    <source>
        <dbReference type="ARBA" id="ARBA00007913"/>
    </source>
</evidence>
<dbReference type="CDD" id="cd22318">
    <property type="entry name" value="DNA2_N-like"/>
    <property type="match status" value="1"/>
</dbReference>
<dbReference type="GO" id="GO:0033567">
    <property type="term" value="P:DNA replication, Okazaki fragment processing"/>
    <property type="evidence" value="ECO:0007669"/>
    <property type="project" value="UniProtKB-UniRule"/>
</dbReference>
<comment type="caution">
    <text evidence="29">The sequence shown here is derived from an EMBL/GenBank/DDBJ whole genome shotgun (WGS) entry which is preliminary data.</text>
</comment>
<dbReference type="GO" id="GO:0046872">
    <property type="term" value="F:metal ion binding"/>
    <property type="evidence" value="ECO:0007669"/>
    <property type="project" value="UniProtKB-UniRule"/>
</dbReference>
<dbReference type="InterPro" id="IPR011604">
    <property type="entry name" value="PDDEXK-like_dom_sf"/>
</dbReference>
<feature type="domain" description="DNA2/NAM7 helicase helicase" evidence="26">
    <location>
        <begin position="1114"/>
        <end position="1200"/>
    </location>
</feature>
<evidence type="ECO:0000256" key="17">
    <source>
        <dbReference type="ARBA" id="ARBA00023128"/>
    </source>
</evidence>
<evidence type="ECO:0000256" key="2">
    <source>
        <dbReference type="ARBA" id="ARBA00004173"/>
    </source>
</evidence>
<feature type="domain" description="DUF83" evidence="24">
    <location>
        <begin position="763"/>
        <end position="862"/>
    </location>
</feature>
<dbReference type="Gene3D" id="3.40.50.300">
    <property type="entry name" value="P-loop containing nucleotide triphosphate hydrolases"/>
    <property type="match status" value="2"/>
</dbReference>
<dbReference type="InParanoid" id="A0A2N3NGG5"/>
<dbReference type="VEuPathDB" id="FungiDB:jhhlp_003314"/>
<feature type="compositionally biased region" description="Basic and acidic residues" evidence="23">
    <location>
        <begin position="59"/>
        <end position="68"/>
    </location>
</feature>
<evidence type="ECO:0000256" key="11">
    <source>
        <dbReference type="ARBA" id="ARBA00022801"/>
    </source>
</evidence>
<dbReference type="GO" id="GO:0003677">
    <property type="term" value="F:DNA binding"/>
    <property type="evidence" value="ECO:0007669"/>
    <property type="project" value="UniProtKB-UniRule"/>
</dbReference>
<dbReference type="FunFam" id="3.40.50.300:FF:001170">
    <property type="entry name" value="DNA replication helicase Dna2"/>
    <property type="match status" value="1"/>
</dbReference>
<feature type="compositionally biased region" description="Basic residues" evidence="23">
    <location>
        <begin position="142"/>
        <end position="152"/>
    </location>
</feature>
<comment type="function">
    <text evidence="22">Key enzyme involved in DNA replication and DNA repair. Involved in Okazaki fragments processing by cleaving long flaps that escape FEN1: flaps that are longer than 27 nucleotides are coated by replication protein A complex (RPA), leading to recruit DNA2 which cleaves the flap until it is too short to bind RPA and becomes a substrate for FEN1. Also involved in 5'-end resection of DNA during double-strand break (DSB) repair by mediating the cleavage of 5'-ssDNA.</text>
</comment>
<evidence type="ECO:0000256" key="15">
    <source>
        <dbReference type="ARBA" id="ARBA00023014"/>
    </source>
</evidence>
<sequence length="1653" mass="183273">MPPPHPAVGNVKRTPWQRSYSTPVSNRVDRTPSTISEATRKKLEKLKFRPKNDSAGTHPPHESNKENAKPNPSSTGPFGQGESTTERPSSTPVNKAEDTTTASEARGSILDDDTQTSPDDRVMWAAALQDDREMYVPLGGVVRRRKGRKRARSSSPTSSPMGKANSPAINIKKLAQALRSPHPDPTLELWDRYTLKGGIGDGSPQERSGNGLADFLVASSPRPPPETSGITPPQRESALRRAVASNRLHFNKRRRIEAEDDSATHVMTGGQSKYSLVTSLLDSVTSSMQDVHQNQDQSPLHMREGTRLSQPRAPAESPSPAKRSRPVTVPPPRPIQFDANPETANSPAIDANYDDDDFDDDILMEIDAQMGTTAEAPRTAVLPTTPTASNQTPRRSPRKYPKKPQNAPEPPEAPDVADDMSDYGLDDIDDDIFVLAEQAVTKDPVPAVTVDLVTQEKPAPEKTIAVEEDLLDDDLGDDDWDAVELAATQAAASQAAFQAPPKPSNVTESIPRSQKPRTIQRYLVTSVIESDYEDKYGRELPEKMLLLEVDNTGKVQLASLRGEWYDTEVQESSYVHIIGDFDSTGRCVIDDEHNVLILHPDQLISATVVADSFGCMRRAVLQERVKATSEPTQPLVYGTLLHELFQETLTAGRWDAQFITDAINRITDKHVEDLYTIKVDMATARQHLQSKMGELTSWATTFVSPFPRPDARIQDRNQKKVNMCISKLLDVEEHVWSPMYGLKGNIDATVEATLKDGNQIQTLTVPLEVKTGKHASTHHHAQTALYNLLLSDRYDINVASGLLYYMESSSIMRVPTIRREILHMIIQRNRLAAYIRERSIQLPPMMKKQNQCSNCYAQTPCFIYHKLADEGDGETSGMGPKFNEVVKHLTPVHREFFVKWEDLLTWEEKESQKLKRELWTMVSTAREKVGRCFSDVVIDKVLGQADNSKINRFQYSFSKNCPAPGFSFLESQITVGEPVVVSDEQGHFALALGYVTSVRKNRITLAVDRRLHNSRIRQPGFDEVNNQVFSGIMDVNAKDGTTSLDAMDALPTTRYRIDKDEFSNGMAVVRNNLVQVMADGVFGSRQIRRLVVDLEAPQFKAAPTQYHVPGHDSLNVDQKRAVEKVMSAQDYALVLGMPGTGKTTTIAHIIRALTAQGKSVLLTSYTHTAVDNILLKLKTDKINILRLGAPVKVHPEVQDFVTLAGNPMTSFEQIKEAWHDTPIVATTCLGISHPVFNERTFDYCIVDEASQITLPVCLGPIRMARTFVLVGDHNQLPPLVQNKAAREGGLDVSLFKLLSDTHPDSVINLEHQYRMNEDIMTLSNTLIYNGRLRCGTEELRTKNLEVPNMAALKERHYDATTLAAPSITPASVCAGGPRCWLRHVMDPETRVSFINTDTLVPRIYEEAKGNRIVNPSEAQIVTQLVESLVTVGVPASEIGVMTHYRSQLSLLKHALRHTGVEMHTADRFQGRDKEVIVLTLVRCNDNNNIGDLLKDWRRINVAFTRAKTKLLVVGSKATLGGAGTEMVARFVKLMEDRAWVTDLPPDALQSHYFDEGLTQSLTQWRTPSKAARSPSKRGSPAKMTSPTKGPGPRKRLFGGVSVGKENAGVSRQGEEAGGPPRRVGMSDKVLSSKFVVGRDILNELTDGQLGHHS</sequence>
<dbReference type="Pfam" id="PF08696">
    <property type="entry name" value="Dna2"/>
    <property type="match status" value="1"/>
</dbReference>
<feature type="region of interest" description="Disordered" evidence="23">
    <location>
        <begin position="137"/>
        <end position="168"/>
    </location>
</feature>
<comment type="subcellular location">
    <subcellularLocation>
        <location evidence="2">Mitochondrion</location>
    </subcellularLocation>
    <subcellularLocation>
        <location evidence="22">Nucleus</location>
    </subcellularLocation>
    <subcellularLocation>
        <location evidence="22">Chromosome</location>
    </subcellularLocation>
</comment>
<feature type="compositionally biased region" description="Polar residues" evidence="23">
    <location>
        <begin position="70"/>
        <end position="103"/>
    </location>
</feature>
<dbReference type="InterPro" id="IPR048459">
    <property type="entry name" value="DNA2_Rift"/>
</dbReference>
<evidence type="ECO:0000259" key="27">
    <source>
        <dbReference type="Pfam" id="PF13087"/>
    </source>
</evidence>
<feature type="region of interest" description="Disordered" evidence="23">
    <location>
        <begin position="1"/>
        <end position="125"/>
    </location>
</feature>
<dbReference type="GO" id="GO:0005634">
    <property type="term" value="C:nucleus"/>
    <property type="evidence" value="ECO:0007669"/>
    <property type="project" value="UniProtKB-SubCell"/>
</dbReference>
<dbReference type="PANTHER" id="PTHR10887:SF433">
    <property type="entry name" value="DNA REPLICATION ATP-DEPENDENT HELICASE_NUCLEASE DNA2"/>
    <property type="match status" value="1"/>
</dbReference>
<feature type="region of interest" description="Disordered" evidence="23">
    <location>
        <begin position="199"/>
        <end position="237"/>
    </location>
</feature>
<evidence type="ECO:0000256" key="10">
    <source>
        <dbReference type="ARBA" id="ARBA00022763"/>
    </source>
</evidence>
<keyword evidence="4 22" id="KW-0004">4Fe-4S</keyword>
<evidence type="ECO:0000256" key="4">
    <source>
        <dbReference type="ARBA" id="ARBA00022485"/>
    </source>
</evidence>
<feature type="compositionally biased region" description="Polar residues" evidence="23">
    <location>
        <begin position="16"/>
        <end position="37"/>
    </location>
</feature>
<evidence type="ECO:0000256" key="13">
    <source>
        <dbReference type="ARBA" id="ARBA00022840"/>
    </source>
</evidence>